<feature type="region of interest" description="Disordered" evidence="1">
    <location>
        <begin position="1"/>
        <end position="23"/>
    </location>
</feature>
<sequence length="101" mass="11355">KTIPRMEDSQSKNSSDDHRTFQNNELNFISHDFAPPSIRELWDAVRTTGKDGYVRRDDPSDEELELSIMEKLDAVAADLVAMPMTPTSMSLVADAENDVNN</sequence>
<organism evidence="2 3">
    <name type="scientific">Didymella glomerata</name>
    <dbReference type="NCBI Taxonomy" id="749621"/>
    <lineage>
        <taxon>Eukaryota</taxon>
        <taxon>Fungi</taxon>
        <taxon>Dikarya</taxon>
        <taxon>Ascomycota</taxon>
        <taxon>Pezizomycotina</taxon>
        <taxon>Dothideomycetes</taxon>
        <taxon>Pleosporomycetidae</taxon>
        <taxon>Pleosporales</taxon>
        <taxon>Pleosporineae</taxon>
        <taxon>Didymellaceae</taxon>
        <taxon>Didymella</taxon>
    </lineage>
</organism>
<dbReference type="Proteomes" id="UP001140562">
    <property type="component" value="Unassembled WGS sequence"/>
</dbReference>
<feature type="non-terminal residue" evidence="2">
    <location>
        <position position="1"/>
    </location>
</feature>
<dbReference type="AlphaFoldDB" id="A0A9W8WPF8"/>
<dbReference type="EMBL" id="JAPEUV010000242">
    <property type="protein sequence ID" value="KAJ4329962.1"/>
    <property type="molecule type" value="Genomic_DNA"/>
</dbReference>
<evidence type="ECO:0000313" key="2">
    <source>
        <dbReference type="EMBL" id="KAJ4329962.1"/>
    </source>
</evidence>
<keyword evidence="3" id="KW-1185">Reference proteome</keyword>
<feature type="compositionally biased region" description="Basic and acidic residues" evidence="1">
    <location>
        <begin position="1"/>
        <end position="20"/>
    </location>
</feature>
<proteinExistence type="predicted"/>
<name>A0A9W8WPF8_9PLEO</name>
<gene>
    <name evidence="2" type="ORF">N0V87_010421</name>
</gene>
<reference evidence="2" key="1">
    <citation type="submission" date="2022-10" db="EMBL/GenBank/DDBJ databases">
        <title>Tapping the CABI collections for fungal endophytes: first genome assemblies for Collariella, Neodidymelliopsis, Ascochyta clinopodiicola, Didymella pomorum, Didymosphaeria variabile, Neocosmospora piperis and Neocucurbitaria cava.</title>
        <authorList>
            <person name="Hill R."/>
        </authorList>
    </citation>
    <scope>NUCLEOTIDE SEQUENCE</scope>
    <source>
        <strain evidence="2">IMI 360193</strain>
    </source>
</reference>
<evidence type="ECO:0000256" key="1">
    <source>
        <dbReference type="SAM" id="MobiDB-lite"/>
    </source>
</evidence>
<protein>
    <submittedName>
        <fullName evidence="2">Uncharacterized protein</fullName>
    </submittedName>
</protein>
<comment type="caution">
    <text evidence="2">The sequence shown here is derived from an EMBL/GenBank/DDBJ whole genome shotgun (WGS) entry which is preliminary data.</text>
</comment>
<evidence type="ECO:0000313" key="3">
    <source>
        <dbReference type="Proteomes" id="UP001140562"/>
    </source>
</evidence>
<accession>A0A9W8WPF8</accession>